<dbReference type="SUPFAM" id="SSF56349">
    <property type="entry name" value="DNA breaking-rejoining enzymes"/>
    <property type="match status" value="1"/>
</dbReference>
<organism evidence="6 7">
    <name type="scientific">Klebsiella variicola</name>
    <dbReference type="NCBI Taxonomy" id="244366"/>
    <lineage>
        <taxon>Bacteria</taxon>
        <taxon>Pseudomonadati</taxon>
        <taxon>Pseudomonadota</taxon>
        <taxon>Gammaproteobacteria</taxon>
        <taxon>Enterobacterales</taxon>
        <taxon>Enterobacteriaceae</taxon>
        <taxon>Klebsiella/Raoultella group</taxon>
        <taxon>Klebsiella</taxon>
        <taxon>Klebsiella pneumoniae complex</taxon>
    </lineage>
</organism>
<evidence type="ECO:0000256" key="1">
    <source>
        <dbReference type="ARBA" id="ARBA00008857"/>
    </source>
</evidence>
<sequence>MAGGTNKLNDTSLRKMIGRESPGESFHADGDGLSVKVSKVGVMTWYFTYRVGGRTTAPQRIKLGNYPDLSIKAAREKREQCRSWLAEGKNPKHQLMITTQESLKPVTVREALDYWIKEYATHKRANVEKHVDQLNKHIYPYIGDYPLSMCETRHWLECFSRVRADAPVAAGYLLQMCKQALKFCRVHRYATSNALSDLTIDDVGKKQEKRDREHSRQELSDIWRESTALKFKPYYAALLHLLVAFGCRTQELRLSRHSEWDLKDWIWTVPKEHSKGGNKILRPIPVVLRPFVKDLIEQNRDTGLLLGCIKKPEAVSQWGRGIYKRLGHVEPWTLHDLRRTFSTTLNNMGIAPHVVEQLLGHTLGGVMAVYNRSQYLPEKLDALNKWMERLEVISAEHPNVTILKVTK</sequence>
<reference evidence="6 7" key="2">
    <citation type="submission" date="2018-01" db="EMBL/GenBank/DDBJ databases">
        <title>Genomic study of Klebsiella pneumoniae.</title>
        <authorList>
            <person name="Yang Y."/>
            <person name="Bicalho R."/>
        </authorList>
    </citation>
    <scope>NUCLEOTIDE SEQUENCE [LARGE SCALE GENOMIC DNA]</scope>
    <source>
        <strain evidence="6 7">A8</strain>
    </source>
</reference>
<proteinExistence type="inferred from homology"/>
<reference evidence="6 7" key="1">
    <citation type="submission" date="2017-11" db="EMBL/GenBank/DDBJ databases">
        <authorList>
            <person name="Han C.G."/>
        </authorList>
    </citation>
    <scope>NUCLEOTIDE SEQUENCE [LARGE SCALE GENOMIC DNA]</scope>
    <source>
        <strain evidence="6 7">A8</strain>
    </source>
</reference>
<dbReference type="PANTHER" id="PTHR30629:SF2">
    <property type="entry name" value="PROPHAGE INTEGRASE INTS-RELATED"/>
    <property type="match status" value="1"/>
</dbReference>
<evidence type="ECO:0000256" key="3">
    <source>
        <dbReference type="ARBA" id="ARBA00023125"/>
    </source>
</evidence>
<dbReference type="InterPro" id="IPR002104">
    <property type="entry name" value="Integrase_catalytic"/>
</dbReference>
<dbReference type="Gene3D" id="3.30.160.390">
    <property type="entry name" value="Integrase, DNA-binding domain"/>
    <property type="match status" value="1"/>
</dbReference>
<dbReference type="GO" id="GO:0015074">
    <property type="term" value="P:DNA integration"/>
    <property type="evidence" value="ECO:0007669"/>
    <property type="project" value="UniProtKB-KW"/>
</dbReference>
<dbReference type="CDD" id="cd00801">
    <property type="entry name" value="INT_P4_C"/>
    <property type="match status" value="1"/>
</dbReference>
<dbReference type="EMBL" id="PIDP01000548">
    <property type="protein sequence ID" value="PLM93918.1"/>
    <property type="molecule type" value="Genomic_DNA"/>
</dbReference>
<evidence type="ECO:0000313" key="7">
    <source>
        <dbReference type="Proteomes" id="UP000234412"/>
    </source>
</evidence>
<evidence type="ECO:0000256" key="2">
    <source>
        <dbReference type="ARBA" id="ARBA00022908"/>
    </source>
</evidence>
<accession>A0A2N4Z0B7</accession>
<evidence type="ECO:0000256" key="4">
    <source>
        <dbReference type="ARBA" id="ARBA00023172"/>
    </source>
</evidence>
<dbReference type="InterPro" id="IPR038488">
    <property type="entry name" value="Integrase_DNA-bd_sf"/>
</dbReference>
<dbReference type="Pfam" id="PF22022">
    <property type="entry name" value="Phage_int_M"/>
    <property type="match status" value="1"/>
</dbReference>
<dbReference type="PANTHER" id="PTHR30629">
    <property type="entry name" value="PROPHAGE INTEGRASE"/>
    <property type="match status" value="1"/>
</dbReference>
<keyword evidence="3" id="KW-0238">DNA-binding</keyword>
<keyword evidence="2" id="KW-0229">DNA integration</keyword>
<dbReference type="InterPro" id="IPR013762">
    <property type="entry name" value="Integrase-like_cat_sf"/>
</dbReference>
<evidence type="ECO:0000259" key="5">
    <source>
        <dbReference type="PROSITE" id="PS51898"/>
    </source>
</evidence>
<dbReference type="Pfam" id="PF13356">
    <property type="entry name" value="Arm-DNA-bind_3"/>
    <property type="match status" value="1"/>
</dbReference>
<dbReference type="Gene3D" id="1.10.150.130">
    <property type="match status" value="1"/>
</dbReference>
<evidence type="ECO:0000313" key="6">
    <source>
        <dbReference type="EMBL" id="PLM93918.1"/>
    </source>
</evidence>
<dbReference type="InterPro" id="IPR053876">
    <property type="entry name" value="Phage_int_M"/>
</dbReference>
<dbReference type="Proteomes" id="UP000234412">
    <property type="component" value="Unassembled WGS sequence"/>
</dbReference>
<comment type="similarity">
    <text evidence="1">Belongs to the 'phage' integrase family.</text>
</comment>
<feature type="domain" description="Tyr recombinase" evidence="5">
    <location>
        <begin position="209"/>
        <end position="385"/>
    </location>
</feature>
<comment type="caution">
    <text evidence="6">The sequence shown here is derived from an EMBL/GenBank/DDBJ whole genome shotgun (WGS) entry which is preliminary data.</text>
</comment>
<dbReference type="AlphaFoldDB" id="A0A2N4Z0B7"/>
<dbReference type="Gene3D" id="1.10.443.10">
    <property type="entry name" value="Intergrase catalytic core"/>
    <property type="match status" value="1"/>
</dbReference>
<dbReference type="InterPro" id="IPR010998">
    <property type="entry name" value="Integrase_recombinase_N"/>
</dbReference>
<dbReference type="InterPro" id="IPR011010">
    <property type="entry name" value="DNA_brk_join_enz"/>
</dbReference>
<dbReference type="InterPro" id="IPR050808">
    <property type="entry name" value="Phage_Integrase"/>
</dbReference>
<dbReference type="GO" id="GO:0006310">
    <property type="term" value="P:DNA recombination"/>
    <property type="evidence" value="ECO:0007669"/>
    <property type="project" value="UniProtKB-KW"/>
</dbReference>
<gene>
    <name evidence="6" type="ORF">CWN47_16210</name>
</gene>
<keyword evidence="4" id="KW-0233">DNA recombination</keyword>
<dbReference type="Pfam" id="PF00589">
    <property type="entry name" value="Phage_integrase"/>
    <property type="match status" value="1"/>
</dbReference>
<protein>
    <submittedName>
        <fullName evidence="6">Integrase</fullName>
    </submittedName>
</protein>
<dbReference type="InterPro" id="IPR025166">
    <property type="entry name" value="Integrase_DNA_bind_dom"/>
</dbReference>
<dbReference type="GO" id="GO:0003677">
    <property type="term" value="F:DNA binding"/>
    <property type="evidence" value="ECO:0007669"/>
    <property type="project" value="UniProtKB-KW"/>
</dbReference>
<dbReference type="PROSITE" id="PS51898">
    <property type="entry name" value="TYR_RECOMBINASE"/>
    <property type="match status" value="1"/>
</dbReference>
<name>A0A2N4Z0B7_KLEVA</name>